<accession>A0A8J7RIK1</accession>
<dbReference type="RefSeq" id="WP_210509619.1">
    <property type="nucleotide sequence ID" value="NZ_JAFIDN010000001.1"/>
</dbReference>
<dbReference type="GO" id="GO:0030964">
    <property type="term" value="C:NADH dehydrogenase complex"/>
    <property type="evidence" value="ECO:0007669"/>
    <property type="project" value="TreeGrafter"/>
</dbReference>
<organism evidence="11 12">
    <name type="scientific">Natronogracilivirga saccharolytica</name>
    <dbReference type="NCBI Taxonomy" id="2812953"/>
    <lineage>
        <taxon>Bacteria</taxon>
        <taxon>Pseudomonadati</taxon>
        <taxon>Balneolota</taxon>
        <taxon>Balneolia</taxon>
        <taxon>Balneolales</taxon>
        <taxon>Cyclonatronaceae</taxon>
        <taxon>Natronogracilivirga</taxon>
    </lineage>
</organism>
<feature type="transmembrane region" description="Helical" evidence="10">
    <location>
        <begin position="12"/>
        <end position="31"/>
    </location>
</feature>
<reference evidence="11" key="1">
    <citation type="submission" date="2021-02" db="EMBL/GenBank/DDBJ databases">
        <title>Natronogracilivirga saccharolytica gen. nov. sp. nov. a new anaerobic, haloalkiliphilic carbohydrate-fermenting bacterium from soda lake and proposing of Cyclonatronumiaceae fam. nov. in the phylum Balneolaeota.</title>
        <authorList>
            <person name="Zhilina T.N."/>
            <person name="Sorokin D.Y."/>
            <person name="Zavarzina D.G."/>
            <person name="Toshchakov S.V."/>
            <person name="Kublanov I.V."/>
        </authorList>
    </citation>
    <scope>NUCLEOTIDE SEQUENCE</scope>
    <source>
        <strain evidence="11">Z-1702</strain>
    </source>
</reference>
<keyword evidence="10" id="KW-0830">Ubiquinone</keyword>
<comment type="subunit">
    <text evidence="10">NDH-1 is composed of 14 different subunits. Subunits NuoA, H, J, K, L, M, N constitute the membrane sector of the complex.</text>
</comment>
<feature type="transmembrane region" description="Helical" evidence="10">
    <location>
        <begin position="69"/>
        <end position="93"/>
    </location>
</feature>
<dbReference type="PANTHER" id="PTHR11434:SF16">
    <property type="entry name" value="NADH-UBIQUINONE OXIDOREDUCTASE CHAIN 4L"/>
    <property type="match status" value="1"/>
</dbReference>
<keyword evidence="10" id="KW-1003">Cell membrane</keyword>
<dbReference type="GO" id="GO:0050136">
    <property type="term" value="F:NADH dehydrogenase (quinone) (non-electrogenic) activity"/>
    <property type="evidence" value="ECO:0007669"/>
    <property type="project" value="UniProtKB-UniRule"/>
</dbReference>
<keyword evidence="10" id="KW-0520">NAD</keyword>
<dbReference type="Proteomes" id="UP000673975">
    <property type="component" value="Unassembled WGS sequence"/>
</dbReference>
<evidence type="ECO:0000256" key="4">
    <source>
        <dbReference type="ARBA" id="ARBA00022448"/>
    </source>
</evidence>
<comment type="function">
    <text evidence="1 10">NDH-1 shuttles electrons from NADH, via FMN and iron-sulfur (Fe-S) centers, to quinones in the respiratory chain. The immediate electron acceptor for the enzyme in this species is believed to be ubiquinone. Couples the redox reaction to proton translocation (for every two electrons transferred, four hydrogen ions are translocated across the cytoplasmic membrane), and thus conserves the redox energy in a proton gradient.</text>
</comment>
<evidence type="ECO:0000256" key="8">
    <source>
        <dbReference type="ARBA" id="ARBA00022989"/>
    </source>
</evidence>
<comment type="subcellular location">
    <subcellularLocation>
        <location evidence="10">Cell membrane</location>
        <topology evidence="10">Multi-pass membrane protein</topology>
    </subcellularLocation>
    <subcellularLocation>
        <location evidence="2">Membrane</location>
        <topology evidence="2">Multi-pass membrane protein</topology>
    </subcellularLocation>
</comment>
<dbReference type="HAMAP" id="MF_01456">
    <property type="entry name" value="NDH1_NuoK"/>
    <property type="match status" value="1"/>
</dbReference>
<evidence type="ECO:0000256" key="6">
    <source>
        <dbReference type="ARBA" id="ARBA00022719"/>
    </source>
</evidence>
<dbReference type="GO" id="GO:0048038">
    <property type="term" value="F:quinone binding"/>
    <property type="evidence" value="ECO:0007669"/>
    <property type="project" value="UniProtKB-KW"/>
</dbReference>
<evidence type="ECO:0000256" key="1">
    <source>
        <dbReference type="ARBA" id="ARBA00002378"/>
    </source>
</evidence>
<sequence>MVLPEWLAEPGLNHFLVVSAILFSLGLLAVISRRNIIMILMGIELILNSANLNIVAFSRYGMLDLDGHMIALFVIIIAAAEAAVALAIVLNIYNRFGSVDVEHITELKE</sequence>
<keyword evidence="8 10" id="KW-1133">Transmembrane helix</keyword>
<dbReference type="FunFam" id="1.10.287.3510:FF:000001">
    <property type="entry name" value="NADH-quinone oxidoreductase subunit K"/>
    <property type="match status" value="1"/>
</dbReference>
<evidence type="ECO:0000256" key="5">
    <source>
        <dbReference type="ARBA" id="ARBA00022692"/>
    </source>
</evidence>
<protein>
    <recommendedName>
        <fullName evidence="10">NADH-quinone oxidoreductase subunit K</fullName>
        <ecNumber evidence="10">7.1.1.-</ecNumber>
    </recommendedName>
    <alternativeName>
        <fullName evidence="10">NADH dehydrogenase I subunit K</fullName>
    </alternativeName>
    <alternativeName>
        <fullName evidence="10">NDH-1 subunit K</fullName>
    </alternativeName>
</protein>
<dbReference type="NCBIfam" id="NF004320">
    <property type="entry name" value="PRK05715.1-2"/>
    <property type="match status" value="1"/>
</dbReference>
<evidence type="ECO:0000313" key="11">
    <source>
        <dbReference type="EMBL" id="MBP3191280.1"/>
    </source>
</evidence>
<proteinExistence type="inferred from homology"/>
<dbReference type="EC" id="7.1.1.-" evidence="10"/>
<dbReference type="Pfam" id="PF00420">
    <property type="entry name" value="Oxidored_q2"/>
    <property type="match status" value="1"/>
</dbReference>
<dbReference type="InterPro" id="IPR039428">
    <property type="entry name" value="NUOK/Mnh_C1-like"/>
</dbReference>
<keyword evidence="12" id="KW-1185">Reference proteome</keyword>
<evidence type="ECO:0000313" key="12">
    <source>
        <dbReference type="Proteomes" id="UP000673975"/>
    </source>
</evidence>
<evidence type="ECO:0000256" key="7">
    <source>
        <dbReference type="ARBA" id="ARBA00022967"/>
    </source>
</evidence>
<dbReference type="NCBIfam" id="NF004323">
    <property type="entry name" value="PRK05715.1-5"/>
    <property type="match status" value="1"/>
</dbReference>
<evidence type="ECO:0000256" key="9">
    <source>
        <dbReference type="ARBA" id="ARBA00023136"/>
    </source>
</evidence>
<feature type="transmembrane region" description="Helical" evidence="10">
    <location>
        <begin position="38"/>
        <end position="57"/>
    </location>
</feature>
<evidence type="ECO:0000256" key="10">
    <source>
        <dbReference type="HAMAP-Rule" id="MF_01456"/>
    </source>
</evidence>
<dbReference type="PANTHER" id="PTHR11434">
    <property type="entry name" value="NADH-UBIQUINONE OXIDOREDUCTASE SUBUNIT ND4L"/>
    <property type="match status" value="1"/>
</dbReference>
<dbReference type="GO" id="GO:0042773">
    <property type="term" value="P:ATP synthesis coupled electron transport"/>
    <property type="evidence" value="ECO:0007669"/>
    <property type="project" value="InterPro"/>
</dbReference>
<evidence type="ECO:0000256" key="3">
    <source>
        <dbReference type="ARBA" id="ARBA00010519"/>
    </source>
</evidence>
<evidence type="ECO:0000256" key="2">
    <source>
        <dbReference type="ARBA" id="ARBA00004141"/>
    </source>
</evidence>
<dbReference type="GO" id="GO:0005886">
    <property type="term" value="C:plasma membrane"/>
    <property type="evidence" value="ECO:0007669"/>
    <property type="project" value="UniProtKB-SubCell"/>
</dbReference>
<dbReference type="AlphaFoldDB" id="A0A8J7RIK1"/>
<comment type="similarity">
    <text evidence="3 10">Belongs to the complex I subunit 4L family.</text>
</comment>
<dbReference type="EMBL" id="JAFIDN010000001">
    <property type="protein sequence ID" value="MBP3191280.1"/>
    <property type="molecule type" value="Genomic_DNA"/>
</dbReference>
<keyword evidence="4 10" id="KW-0813">Transport</keyword>
<keyword evidence="6 10" id="KW-0874">Quinone</keyword>
<dbReference type="InterPro" id="IPR001133">
    <property type="entry name" value="NADH_UbQ_OxRdtase_chain4L/K"/>
</dbReference>
<dbReference type="Gene3D" id="1.10.287.3510">
    <property type="match status" value="1"/>
</dbReference>
<name>A0A8J7RIK1_9BACT</name>
<gene>
    <name evidence="10 11" type="primary">nuoK</name>
    <name evidence="11" type="ORF">NATSA_01250</name>
</gene>
<keyword evidence="11" id="KW-0560">Oxidoreductase</keyword>
<keyword evidence="7 10" id="KW-1278">Translocase</keyword>
<keyword evidence="9 10" id="KW-0472">Membrane</keyword>
<comment type="catalytic activity">
    <reaction evidence="10">
        <text>a quinone + NADH + 5 H(+)(in) = a quinol + NAD(+) + 4 H(+)(out)</text>
        <dbReference type="Rhea" id="RHEA:57888"/>
        <dbReference type="ChEBI" id="CHEBI:15378"/>
        <dbReference type="ChEBI" id="CHEBI:24646"/>
        <dbReference type="ChEBI" id="CHEBI:57540"/>
        <dbReference type="ChEBI" id="CHEBI:57945"/>
        <dbReference type="ChEBI" id="CHEBI:132124"/>
    </reaction>
</comment>
<keyword evidence="5 10" id="KW-0812">Transmembrane</keyword>
<comment type="caution">
    <text evidence="11">The sequence shown here is derived from an EMBL/GenBank/DDBJ whole genome shotgun (WGS) entry which is preliminary data.</text>
</comment>